<sequence length="533" mass="60521">MTDFFKGWGVGVVWLIALVSCQSGEEEEKTAQPNILFAIADDASFPHMAAYGTSWVNTPAFDRVAKEGLLFMRAYTPNAKCAPSRACILTGRNSWQLEEAANHSPHFPAKFITFMEALKKQGYQTGYTAKGWAPGNPGEVNGKRRELTGTAYNQFSLEAPTADINTNDYTRNFEDFLSQKPDGQPFCFWYGSTEPHRAYTFRSGIEQGGKSIDDIDHVPAFWPDNDTVRADMLDYAYEIEYFDQHLGNMLALLEERGELENTIVVVTADNGMPFPRTKGQGYEYSNHLPLAIMWPQGIKNPGRKINDFVSFIDFAPTFLEAAGVPVDSTQMQPITGKSLASIFQREPDAAIEANRKSVIIGKERHDVGRPHDWGYPIRGIVTDQYIYLHNFETDRWPAGNPETGYLNTDGSPTKTLILNGRRNQENEDFWSASFGKRPQEELYQISRDPECMDNLAIHPEYQTIKAELKNQLFETLKAQQDPRMFGNGHIFDEYEYAGDNSRNFYERYMNGEDINAGWVNESDFEKNFTQNDQ</sequence>
<dbReference type="Gene3D" id="3.40.720.10">
    <property type="entry name" value="Alkaline Phosphatase, subunit A"/>
    <property type="match status" value="1"/>
</dbReference>
<name>A0AA49GNS5_9BACT</name>
<reference evidence="2" key="2">
    <citation type="journal article" date="2024" name="Antonie Van Leeuwenhoek">
        <title>Roseihalotalea indica gen. nov., sp. nov., a halophilic Bacteroidetes from mesopelagic Southwest Indian Ocean with higher carbohydrate metabolic potential.</title>
        <authorList>
            <person name="Chen B."/>
            <person name="Zhang M."/>
            <person name="Lin D."/>
            <person name="Ye J."/>
            <person name="Tang K."/>
        </authorList>
    </citation>
    <scope>NUCLEOTIDE SEQUENCE</scope>
    <source>
        <strain evidence="2">TK19036</strain>
    </source>
</reference>
<accession>A0AA49GNS5</accession>
<dbReference type="PANTHER" id="PTHR43751">
    <property type="entry name" value="SULFATASE"/>
    <property type="match status" value="1"/>
</dbReference>
<protein>
    <submittedName>
        <fullName evidence="2">Sulfatase</fullName>
    </submittedName>
</protein>
<proteinExistence type="predicted"/>
<dbReference type="CDD" id="cd16027">
    <property type="entry name" value="SGSH"/>
    <property type="match status" value="1"/>
</dbReference>
<dbReference type="SUPFAM" id="SSF53649">
    <property type="entry name" value="Alkaline phosphatase-like"/>
    <property type="match status" value="1"/>
</dbReference>
<dbReference type="PROSITE" id="PS51257">
    <property type="entry name" value="PROKAR_LIPOPROTEIN"/>
    <property type="match status" value="1"/>
</dbReference>
<evidence type="ECO:0000259" key="1">
    <source>
        <dbReference type="Pfam" id="PF00884"/>
    </source>
</evidence>
<dbReference type="AlphaFoldDB" id="A0AA49GNS5"/>
<organism evidence="2">
    <name type="scientific">Roseihalotalea indica</name>
    <dbReference type="NCBI Taxonomy" id="2867963"/>
    <lineage>
        <taxon>Bacteria</taxon>
        <taxon>Pseudomonadati</taxon>
        <taxon>Bacteroidota</taxon>
        <taxon>Cytophagia</taxon>
        <taxon>Cytophagales</taxon>
        <taxon>Catalimonadaceae</taxon>
        <taxon>Roseihalotalea</taxon>
    </lineage>
</organism>
<dbReference type="InterPro" id="IPR052701">
    <property type="entry name" value="GAG_Ulvan_Degrading_Sulfatases"/>
</dbReference>
<dbReference type="Pfam" id="PF00884">
    <property type="entry name" value="Sulfatase"/>
    <property type="match status" value="1"/>
</dbReference>
<dbReference type="InterPro" id="IPR017850">
    <property type="entry name" value="Alkaline_phosphatase_core_sf"/>
</dbReference>
<reference evidence="2" key="1">
    <citation type="journal article" date="2023" name="Comput. Struct. Biotechnol. J.">
        <title>Discovery of a novel marine Bacteroidetes with a rich repertoire of carbohydrate-active enzymes.</title>
        <authorList>
            <person name="Chen B."/>
            <person name="Liu G."/>
            <person name="Chen Q."/>
            <person name="Wang H."/>
            <person name="Liu L."/>
            <person name="Tang K."/>
        </authorList>
    </citation>
    <scope>NUCLEOTIDE SEQUENCE</scope>
    <source>
        <strain evidence="2">TK19036</strain>
    </source>
</reference>
<dbReference type="PANTHER" id="PTHR43751:SF1">
    <property type="entry name" value="SULFATASE ATSG-RELATED"/>
    <property type="match status" value="1"/>
</dbReference>
<gene>
    <name evidence="2" type="ORF">K4G66_24890</name>
</gene>
<evidence type="ECO:0000313" key="2">
    <source>
        <dbReference type="EMBL" id="WKN35611.1"/>
    </source>
</evidence>
<dbReference type="InterPro" id="IPR000917">
    <property type="entry name" value="Sulfatase_N"/>
</dbReference>
<dbReference type="EMBL" id="CP120682">
    <property type="protein sequence ID" value="WKN35611.1"/>
    <property type="molecule type" value="Genomic_DNA"/>
</dbReference>
<feature type="domain" description="Sulfatase N-terminal" evidence="1">
    <location>
        <begin position="33"/>
        <end position="324"/>
    </location>
</feature>